<dbReference type="Proteomes" id="UP001060112">
    <property type="component" value="Chromosome"/>
</dbReference>
<dbReference type="RefSeq" id="WP_290140699.1">
    <property type="nucleotide sequence ID" value="NZ_CP101620.1"/>
</dbReference>
<dbReference type="PROSITE" id="PS50943">
    <property type="entry name" value="HTH_CROC1"/>
    <property type="match status" value="1"/>
</dbReference>
<dbReference type="PANTHER" id="PTHR46558">
    <property type="entry name" value="TRACRIPTIONAL REGULATORY PROTEIN-RELATED-RELATED"/>
    <property type="match status" value="1"/>
</dbReference>
<dbReference type="SMART" id="SM00530">
    <property type="entry name" value="HTH_XRE"/>
    <property type="match status" value="1"/>
</dbReference>
<organism evidence="3 4">
    <name type="scientific">Allocoprobacillus halotolerans</name>
    <dbReference type="NCBI Taxonomy" id="2944914"/>
    <lineage>
        <taxon>Bacteria</taxon>
        <taxon>Bacillati</taxon>
        <taxon>Bacillota</taxon>
        <taxon>Erysipelotrichia</taxon>
        <taxon>Erysipelotrichales</taxon>
        <taxon>Erysipelotrichaceae</taxon>
        <taxon>Allocoprobacillus</taxon>
    </lineage>
</organism>
<feature type="domain" description="HTH cro/C1-type" evidence="2">
    <location>
        <begin position="11"/>
        <end position="65"/>
    </location>
</feature>
<dbReference type="PANTHER" id="PTHR46558:SF4">
    <property type="entry name" value="DNA-BIDING PHAGE PROTEIN"/>
    <property type="match status" value="1"/>
</dbReference>
<dbReference type="InterPro" id="IPR001387">
    <property type="entry name" value="Cro/C1-type_HTH"/>
</dbReference>
<accession>A0ABY5I438</accession>
<evidence type="ECO:0000313" key="3">
    <source>
        <dbReference type="EMBL" id="UTY39547.1"/>
    </source>
</evidence>
<gene>
    <name evidence="3" type="ORF">NMU03_01545</name>
</gene>
<name>A0ABY5I438_9FIRM</name>
<keyword evidence="1" id="KW-0238">DNA-binding</keyword>
<evidence type="ECO:0000313" key="4">
    <source>
        <dbReference type="Proteomes" id="UP001060112"/>
    </source>
</evidence>
<keyword evidence="4" id="KW-1185">Reference proteome</keyword>
<evidence type="ECO:0000259" key="2">
    <source>
        <dbReference type="PROSITE" id="PS50943"/>
    </source>
</evidence>
<dbReference type="InterPro" id="IPR010982">
    <property type="entry name" value="Lambda_DNA-bd_dom_sf"/>
</dbReference>
<dbReference type="EMBL" id="CP101620">
    <property type="protein sequence ID" value="UTY39547.1"/>
    <property type="molecule type" value="Genomic_DNA"/>
</dbReference>
<reference evidence="3" key="1">
    <citation type="submission" date="2022-07" db="EMBL/GenBank/DDBJ databases">
        <title>Faecal culturing of patients with breast cancer.</title>
        <authorList>
            <person name="Teng N.M.Y."/>
            <person name="Kiu R."/>
            <person name="Evans R."/>
            <person name="Baker D.J."/>
            <person name="Zenner C."/>
            <person name="Robinson S.D."/>
            <person name="Hall L.J."/>
        </authorList>
    </citation>
    <scope>NUCLEOTIDE SEQUENCE</scope>
    <source>
        <strain evidence="3">LH1062</strain>
    </source>
</reference>
<evidence type="ECO:0000256" key="1">
    <source>
        <dbReference type="ARBA" id="ARBA00023125"/>
    </source>
</evidence>
<dbReference type="Gene3D" id="1.10.260.40">
    <property type="entry name" value="lambda repressor-like DNA-binding domains"/>
    <property type="match status" value="1"/>
</dbReference>
<dbReference type="Pfam" id="PF01381">
    <property type="entry name" value="HTH_3"/>
    <property type="match status" value="1"/>
</dbReference>
<protein>
    <submittedName>
        <fullName evidence="3">Helix-turn-helix transcriptional regulator</fullName>
    </submittedName>
</protein>
<dbReference type="CDD" id="cd00093">
    <property type="entry name" value="HTH_XRE"/>
    <property type="match status" value="1"/>
</dbReference>
<dbReference type="SUPFAM" id="SSF47413">
    <property type="entry name" value="lambda repressor-like DNA-binding domains"/>
    <property type="match status" value="1"/>
</dbReference>
<proteinExistence type="predicted"/>
<sequence length="72" mass="8135">MNQKLVFKNHLKEMRNAKGLSQSELASMVGVSRQTISSIENGQFNPTAKLALILCIALDQKFEDIFYFELSV</sequence>